<organism evidence="1 2">
    <name type="scientific">Phaeosphaeria nodorum (strain SN15 / ATCC MYA-4574 / FGSC 10173)</name>
    <name type="common">Glume blotch fungus</name>
    <name type="synonym">Parastagonospora nodorum</name>
    <dbReference type="NCBI Taxonomy" id="321614"/>
    <lineage>
        <taxon>Eukaryota</taxon>
        <taxon>Fungi</taxon>
        <taxon>Dikarya</taxon>
        <taxon>Ascomycota</taxon>
        <taxon>Pezizomycotina</taxon>
        <taxon>Dothideomycetes</taxon>
        <taxon>Pleosporomycetidae</taxon>
        <taxon>Pleosporales</taxon>
        <taxon>Pleosporineae</taxon>
        <taxon>Phaeosphaeriaceae</taxon>
        <taxon>Parastagonospora</taxon>
    </lineage>
</organism>
<name>Q0V007_PHANO</name>
<dbReference type="EMBL" id="CH445328">
    <property type="protein sequence ID" value="EAT89388.1"/>
    <property type="molecule type" value="Genomic_DNA"/>
</dbReference>
<dbReference type="Proteomes" id="UP000001055">
    <property type="component" value="Unassembled WGS sequence"/>
</dbReference>
<gene>
    <name evidence="1" type="ORF">SNOG_02657</name>
</gene>
<protein>
    <submittedName>
        <fullName evidence="1">Uncharacterized protein</fullName>
    </submittedName>
</protein>
<dbReference type="HOGENOM" id="CLU_2334361_0_0_1"/>
<accession>Q0V007</accession>
<reference evidence="2" key="1">
    <citation type="journal article" date="2007" name="Plant Cell">
        <title>Dothideomycete-plant interactions illuminated by genome sequencing and EST analysis of the wheat pathogen Stagonospora nodorum.</title>
        <authorList>
            <person name="Hane J.K."/>
            <person name="Lowe R.G."/>
            <person name="Solomon P.S."/>
            <person name="Tan K.C."/>
            <person name="Schoch C.L."/>
            <person name="Spatafora J.W."/>
            <person name="Crous P.W."/>
            <person name="Kodira C."/>
            <person name="Birren B.W."/>
            <person name="Galagan J.E."/>
            <person name="Torriani S.F."/>
            <person name="McDonald B.A."/>
            <person name="Oliver R.P."/>
        </authorList>
    </citation>
    <scope>NUCLEOTIDE SEQUENCE [LARGE SCALE GENOMIC DNA]</scope>
    <source>
        <strain evidence="2">SN15 / ATCC MYA-4574 / FGSC 10173</strain>
    </source>
</reference>
<proteinExistence type="predicted"/>
<evidence type="ECO:0000313" key="1">
    <source>
        <dbReference type="EMBL" id="EAT89388.1"/>
    </source>
</evidence>
<dbReference type="InParanoid" id="Q0V007"/>
<dbReference type="GeneID" id="5970113"/>
<sequence>MTAARQQLGSTWYRGKKIAYGGLQCLCERRLPRDGYVLARVTPYQFPAGRRRPHHASSLPKSADIDMSCVHMANHLKTYVGLPLHWKSDPAQSSRHAS</sequence>
<dbReference type="KEGG" id="pno:SNOG_02657"/>
<evidence type="ECO:0000313" key="2">
    <source>
        <dbReference type="Proteomes" id="UP000001055"/>
    </source>
</evidence>
<dbReference type="RefSeq" id="XP_001793256.1">
    <property type="nucleotide sequence ID" value="XM_001793204.1"/>
</dbReference>
<dbReference type="AlphaFoldDB" id="Q0V007"/>